<dbReference type="STRING" id="52560.SAMN04488082_10928"/>
<evidence type="ECO:0000313" key="3">
    <source>
        <dbReference type="Proteomes" id="UP000198635"/>
    </source>
</evidence>
<name>A0A1I3V0W6_9BACT</name>
<dbReference type="EMBL" id="FORX01000009">
    <property type="protein sequence ID" value="SFJ89314.1"/>
    <property type="molecule type" value="Genomic_DNA"/>
</dbReference>
<organism evidence="2 3">
    <name type="scientific">Desulfomicrobium apsheronum</name>
    <dbReference type="NCBI Taxonomy" id="52560"/>
    <lineage>
        <taxon>Bacteria</taxon>
        <taxon>Pseudomonadati</taxon>
        <taxon>Thermodesulfobacteriota</taxon>
        <taxon>Desulfovibrionia</taxon>
        <taxon>Desulfovibrionales</taxon>
        <taxon>Desulfomicrobiaceae</taxon>
        <taxon>Desulfomicrobium</taxon>
    </lineage>
</organism>
<evidence type="ECO:0000256" key="1">
    <source>
        <dbReference type="SAM" id="MobiDB-lite"/>
    </source>
</evidence>
<proteinExistence type="predicted"/>
<dbReference type="PROSITE" id="PS50096">
    <property type="entry name" value="IQ"/>
    <property type="match status" value="1"/>
</dbReference>
<gene>
    <name evidence="2" type="ORF">SAMN04488082_10928</name>
</gene>
<reference evidence="3" key="1">
    <citation type="submission" date="2016-10" db="EMBL/GenBank/DDBJ databases">
        <authorList>
            <person name="Varghese N."/>
            <person name="Submissions S."/>
        </authorList>
    </citation>
    <scope>NUCLEOTIDE SEQUENCE [LARGE SCALE GENOMIC DNA]</scope>
    <source>
        <strain evidence="3">DSM 5918</strain>
    </source>
</reference>
<evidence type="ECO:0000313" key="2">
    <source>
        <dbReference type="EMBL" id="SFJ89314.1"/>
    </source>
</evidence>
<protein>
    <submittedName>
        <fullName evidence="2">Uncharacterized protein</fullName>
    </submittedName>
</protein>
<accession>A0A1I3V0W6</accession>
<feature type="region of interest" description="Disordered" evidence="1">
    <location>
        <begin position="29"/>
        <end position="50"/>
    </location>
</feature>
<sequence length="139" mass="15344">MAGDGDHPADWGGRVNNSTLLLRQIHPGFVQDGRPSSQAFRPTPKDEQRLSVYDGDQITPADAFYHYTKDLMLGSSGVLAVTLAECETLELPVTPDPAPFPEHALIDFSAYNKNATEKKAKLLKAQAEARGWLYREVMT</sequence>
<dbReference type="Proteomes" id="UP000198635">
    <property type="component" value="Unassembled WGS sequence"/>
</dbReference>
<dbReference type="AlphaFoldDB" id="A0A1I3V0W6"/>
<keyword evidence="3" id="KW-1185">Reference proteome</keyword>